<keyword evidence="2" id="KW-0949">S-adenosyl-L-methionine</keyword>
<dbReference type="Proteomes" id="UP001221189">
    <property type="component" value="Unassembled WGS sequence"/>
</dbReference>
<dbReference type="PROSITE" id="PS00092">
    <property type="entry name" value="N6_MTASE"/>
    <property type="match status" value="1"/>
</dbReference>
<dbReference type="GO" id="GO:0008168">
    <property type="term" value="F:methyltransferase activity"/>
    <property type="evidence" value="ECO:0007669"/>
    <property type="project" value="UniProtKB-KW"/>
</dbReference>
<dbReference type="CDD" id="cd02440">
    <property type="entry name" value="AdoMet_MTases"/>
    <property type="match status" value="1"/>
</dbReference>
<evidence type="ECO:0000256" key="2">
    <source>
        <dbReference type="ARBA" id="ARBA00022691"/>
    </source>
</evidence>
<evidence type="ECO:0000259" key="3">
    <source>
        <dbReference type="Pfam" id="PF05175"/>
    </source>
</evidence>
<protein>
    <submittedName>
        <fullName evidence="4">Class I SAM-dependent methyltransferase</fullName>
    </submittedName>
</protein>
<dbReference type="InterPro" id="IPR002052">
    <property type="entry name" value="DNA_methylase_N6_adenine_CS"/>
</dbReference>
<gene>
    <name evidence="4" type="ORF">PRZ03_01340</name>
</gene>
<dbReference type="GO" id="GO:0032259">
    <property type="term" value="P:methylation"/>
    <property type="evidence" value="ECO:0007669"/>
    <property type="project" value="UniProtKB-KW"/>
</dbReference>
<evidence type="ECO:0000313" key="4">
    <source>
        <dbReference type="EMBL" id="MDC8770196.1"/>
    </source>
</evidence>
<keyword evidence="5" id="KW-1185">Reference proteome</keyword>
<feature type="domain" description="Methyltransferase small" evidence="3">
    <location>
        <begin position="188"/>
        <end position="294"/>
    </location>
</feature>
<evidence type="ECO:0000313" key="5">
    <source>
        <dbReference type="Proteomes" id="UP001221189"/>
    </source>
</evidence>
<dbReference type="RefSeq" id="WP_273598671.1">
    <property type="nucleotide sequence ID" value="NZ_JAQQXT010000001.1"/>
</dbReference>
<dbReference type="InterPro" id="IPR029063">
    <property type="entry name" value="SAM-dependent_MTases_sf"/>
</dbReference>
<dbReference type="PANTHER" id="PTHR18895:SF74">
    <property type="entry name" value="MTRF1L RELEASE FACTOR GLUTAMINE METHYLTRANSFERASE"/>
    <property type="match status" value="1"/>
</dbReference>
<dbReference type="EMBL" id="JAQQXT010000001">
    <property type="protein sequence ID" value="MDC8770196.1"/>
    <property type="molecule type" value="Genomic_DNA"/>
</dbReference>
<name>A0ABT5K8B0_9BURK</name>
<dbReference type="InterPro" id="IPR050320">
    <property type="entry name" value="N5-glutamine_MTase"/>
</dbReference>
<organism evidence="4 5">
    <name type="scientific">Roseateles albus</name>
    <dbReference type="NCBI Taxonomy" id="2987525"/>
    <lineage>
        <taxon>Bacteria</taxon>
        <taxon>Pseudomonadati</taxon>
        <taxon>Pseudomonadota</taxon>
        <taxon>Betaproteobacteria</taxon>
        <taxon>Burkholderiales</taxon>
        <taxon>Sphaerotilaceae</taxon>
        <taxon>Roseateles</taxon>
    </lineage>
</organism>
<comment type="caution">
    <text evidence="4">The sequence shown here is derived from an EMBL/GenBank/DDBJ whole genome shotgun (WGS) entry which is preliminary data.</text>
</comment>
<evidence type="ECO:0000256" key="1">
    <source>
        <dbReference type="ARBA" id="ARBA00022603"/>
    </source>
</evidence>
<keyword evidence="1 4" id="KW-0489">Methyltransferase</keyword>
<accession>A0ABT5K8B0</accession>
<dbReference type="SUPFAM" id="SSF53335">
    <property type="entry name" value="S-adenosyl-L-methionine-dependent methyltransferases"/>
    <property type="match status" value="1"/>
</dbReference>
<dbReference type="Gene3D" id="3.40.50.150">
    <property type="entry name" value="Vaccinia Virus protein VP39"/>
    <property type="match status" value="1"/>
</dbReference>
<dbReference type="Pfam" id="PF05175">
    <property type="entry name" value="MTS"/>
    <property type="match status" value="1"/>
</dbReference>
<dbReference type="PANTHER" id="PTHR18895">
    <property type="entry name" value="HEMK METHYLTRANSFERASE"/>
    <property type="match status" value="1"/>
</dbReference>
<dbReference type="InterPro" id="IPR007848">
    <property type="entry name" value="Small_mtfrase_dom"/>
</dbReference>
<sequence length="399" mass="43502">MHTQDDANQISWIGNEGQALSACWRSMADLPAPKRVYVVDDTVDADTAYKWACEGIGLLWCGDFQNARLLMQAMERRVESKAERAAAKAAKLAKPGQPAASAHDVFVAQRKAQALRSRVLNMLLLPFDADHGVPLRRAPDVREAGAQARGEVAEHYVASLRELQGLIGAHEWRKKGVHVGALRAAITPHYGVFSPLRGEYLDLVAHAALPASLKSSGKAGVAFDIGTGTGVLAAILAKRGVNHVVATDQDPRALACARDNLEALGVVARVELQQVDLYPQDQRQAHLIVCNPPWLPWRPNSPLEHAVYDPDSRMLRGFLNGLASRLLPGGEGWLIMSDLAEHLGLRTREEMLGWIAAAGLRVVDRSDVKPQHARASDKQDPLFKARSAELTSLWRLAAV</sequence>
<reference evidence="4 5" key="1">
    <citation type="submission" date="2022-10" db="EMBL/GenBank/DDBJ databases">
        <title>Paucibacter sp. hw1 Genome sequencing.</title>
        <authorList>
            <person name="Park S."/>
        </authorList>
    </citation>
    <scope>NUCLEOTIDE SEQUENCE [LARGE SCALE GENOMIC DNA]</scope>
    <source>
        <strain evidence="5">hw1</strain>
    </source>
</reference>
<keyword evidence="1 4" id="KW-0808">Transferase</keyword>
<proteinExistence type="predicted"/>